<dbReference type="SUPFAM" id="SSF55681">
    <property type="entry name" value="Class II aaRS and biotin synthetases"/>
    <property type="match status" value="1"/>
</dbReference>
<dbReference type="InterPro" id="IPR004365">
    <property type="entry name" value="NA-bd_OB_tRNA"/>
</dbReference>
<evidence type="ECO:0000256" key="4">
    <source>
        <dbReference type="ARBA" id="ARBA00022840"/>
    </source>
</evidence>
<feature type="binding site" evidence="7">
    <location>
        <begin position="553"/>
        <end position="556"/>
    </location>
    <ligand>
        <name>ATP</name>
        <dbReference type="ChEBI" id="CHEBI:30616"/>
    </ligand>
</feature>
<keyword evidence="10" id="KW-1185">Reference proteome</keyword>
<feature type="binding site" evidence="7">
    <location>
        <begin position="238"/>
        <end position="240"/>
    </location>
    <ligand>
        <name>ATP</name>
        <dbReference type="ChEBI" id="CHEBI:30616"/>
    </ligand>
</feature>
<dbReference type="HAMAP" id="MF_00044">
    <property type="entry name" value="Asp_tRNA_synth_type1"/>
    <property type="match status" value="1"/>
</dbReference>
<dbReference type="Gene3D" id="3.30.1360.30">
    <property type="entry name" value="GAD-like domain"/>
    <property type="match status" value="1"/>
</dbReference>
<reference evidence="9 10" key="1">
    <citation type="submission" date="2016-10" db="EMBL/GenBank/DDBJ databases">
        <authorList>
            <person name="de Groot N.N."/>
        </authorList>
    </citation>
    <scope>NUCLEOTIDE SEQUENCE [LARGE SCALE GENOMIC DNA]</scope>
    <source>
        <strain evidence="9 10">CGMCC 1.10267</strain>
    </source>
</reference>
<keyword evidence="7" id="KW-0963">Cytoplasm</keyword>
<dbReference type="PANTHER" id="PTHR22594:SF5">
    <property type="entry name" value="ASPARTATE--TRNA LIGASE, MITOCHONDRIAL"/>
    <property type="match status" value="1"/>
</dbReference>
<dbReference type="InterPro" id="IPR004364">
    <property type="entry name" value="Aa-tRNA-synt_II"/>
</dbReference>
<comment type="subunit">
    <text evidence="7">Homodimer.</text>
</comment>
<dbReference type="STRING" id="440168.SAMN04487974_10861"/>
<dbReference type="GO" id="GO:0003676">
    <property type="term" value="F:nucleic acid binding"/>
    <property type="evidence" value="ECO:0007669"/>
    <property type="project" value="InterPro"/>
</dbReference>
<comment type="catalytic activity">
    <reaction evidence="7">
        <text>tRNA(Asx) + L-aspartate + ATP = L-aspartyl-tRNA(Asx) + AMP + diphosphate</text>
        <dbReference type="Rhea" id="RHEA:18349"/>
        <dbReference type="Rhea" id="RHEA-COMP:9710"/>
        <dbReference type="Rhea" id="RHEA-COMP:9711"/>
        <dbReference type="ChEBI" id="CHEBI:29991"/>
        <dbReference type="ChEBI" id="CHEBI:30616"/>
        <dbReference type="ChEBI" id="CHEBI:33019"/>
        <dbReference type="ChEBI" id="CHEBI:78442"/>
        <dbReference type="ChEBI" id="CHEBI:78516"/>
        <dbReference type="ChEBI" id="CHEBI:456215"/>
        <dbReference type="EC" id="6.1.1.23"/>
    </reaction>
</comment>
<feature type="domain" description="Aminoacyl-transfer RNA synthetases class-II family profile" evidence="8">
    <location>
        <begin position="162"/>
        <end position="574"/>
    </location>
</feature>
<comment type="caution">
    <text evidence="7">Lacks conserved residue(s) required for the propagation of feature annotation.</text>
</comment>
<dbReference type="Pfam" id="PF00152">
    <property type="entry name" value="tRNA-synt_2"/>
    <property type="match status" value="1"/>
</dbReference>
<dbReference type="PRINTS" id="PR01042">
    <property type="entry name" value="TRNASYNTHASP"/>
</dbReference>
<keyword evidence="2 7" id="KW-0436">Ligase</keyword>
<dbReference type="NCBIfam" id="TIGR00459">
    <property type="entry name" value="aspS_bact"/>
    <property type="match status" value="1"/>
</dbReference>
<dbReference type="GO" id="GO:0050560">
    <property type="term" value="F:aspartate-tRNA(Asn) ligase activity"/>
    <property type="evidence" value="ECO:0007669"/>
    <property type="project" value="UniProtKB-EC"/>
</dbReference>
<dbReference type="CDD" id="cd00777">
    <property type="entry name" value="AspRS_core"/>
    <property type="match status" value="1"/>
</dbReference>
<keyword evidence="4 7" id="KW-0067">ATP-binding</keyword>
<dbReference type="InterPro" id="IPR006195">
    <property type="entry name" value="aa-tRNA-synth_II"/>
</dbReference>
<feature type="binding site" evidence="7">
    <location>
        <position position="508"/>
    </location>
    <ligand>
        <name>L-aspartate</name>
        <dbReference type="ChEBI" id="CHEBI:29991"/>
    </ligand>
</feature>
<name>A0A1G7X2A9_9HYPH</name>
<dbReference type="InterPro" id="IPR045864">
    <property type="entry name" value="aa-tRNA-synth_II/BPL/LPL"/>
</dbReference>
<keyword evidence="6 7" id="KW-0030">Aminoacyl-tRNA synthetase</keyword>
<feature type="binding site" evidence="7">
    <location>
        <position position="192"/>
    </location>
    <ligand>
        <name>L-aspartate</name>
        <dbReference type="ChEBI" id="CHEBI:29991"/>
    </ligand>
</feature>
<protein>
    <recommendedName>
        <fullName evidence="7">Aspartate--tRNA(Asp/Asn) ligase</fullName>
        <ecNumber evidence="7">6.1.1.23</ecNumber>
    </recommendedName>
    <alternativeName>
        <fullName evidence="7">Aspartyl-tRNA synthetase</fullName>
        <shortName evidence="7">AspRS</shortName>
    </alternativeName>
    <alternativeName>
        <fullName evidence="7">Non-discriminating aspartyl-tRNA synthetase</fullName>
        <shortName evidence="7">ND-AspRS</shortName>
    </alternativeName>
</protein>
<evidence type="ECO:0000256" key="6">
    <source>
        <dbReference type="ARBA" id="ARBA00023146"/>
    </source>
</evidence>
<dbReference type="AlphaFoldDB" id="A0A1G7X2A9"/>
<evidence type="ECO:0000256" key="3">
    <source>
        <dbReference type="ARBA" id="ARBA00022741"/>
    </source>
</evidence>
<dbReference type="Gene3D" id="2.40.50.140">
    <property type="entry name" value="Nucleic acid-binding proteins"/>
    <property type="match status" value="1"/>
</dbReference>
<feature type="binding site" evidence="7">
    <location>
        <position position="238"/>
    </location>
    <ligand>
        <name>L-aspartate</name>
        <dbReference type="ChEBI" id="CHEBI:29991"/>
    </ligand>
</feature>
<dbReference type="Pfam" id="PF01336">
    <property type="entry name" value="tRNA_anti-codon"/>
    <property type="match status" value="1"/>
</dbReference>
<dbReference type="Proteomes" id="UP000199495">
    <property type="component" value="Unassembled WGS sequence"/>
</dbReference>
<dbReference type="GO" id="GO:0004815">
    <property type="term" value="F:aspartate-tRNA ligase activity"/>
    <property type="evidence" value="ECO:0007669"/>
    <property type="project" value="UniProtKB-UniRule"/>
</dbReference>
<dbReference type="InterPro" id="IPR004524">
    <property type="entry name" value="Asp-tRNA-ligase_1"/>
</dbReference>
<dbReference type="GO" id="GO:0005737">
    <property type="term" value="C:cytoplasm"/>
    <property type="evidence" value="ECO:0007669"/>
    <property type="project" value="UniProtKB-SubCell"/>
</dbReference>
<dbReference type="SUPFAM" id="SSF50249">
    <property type="entry name" value="Nucleic acid-binding proteins"/>
    <property type="match status" value="1"/>
</dbReference>
<sequence length="611" mass="68753">MRFSGTNFPFRFESFSLMHRYRSHTCAQLKKADVGSTARLSGWVHRIRDHGGLLFLDLRDHYGMTQCVVDPDSPAFSAAEGIRAEWVVRIDGEVKARTPETTNKNLPTGEIEVFIREIEVLGKSAELPLPVFGEPDYPEDIRLRYRFLDLRRETLHANIVKRSKIIADMRARMNEIGFGEYSTPILTASSPEGARDFLVPSRIHPGKFFALPQAPQQYKQLLMVAGFDRYFQIAPCFRDEDPRADRLPGEFYQLDVEMSFVTQEEVWDTMEPVLRGTFEAFADGKKVTQKFPRIPYDVAIRKYGSDKPDLRNPIEMQDVTDHFRDSGFKVFAGQIANDPKVEVWAIPGPTGGSRAFCDRMNAWAQGEGQPGLGYIFFKDGAGSGPIAKNIGEERTEAIRAQLGLKDGDAVFFVCGVPSKFYSFAGAARTKVGTDLNLIDLDSFELCWIVDFPFYEWDENEKKIEFAHNPFSMPQGGREALETQDPLSLKAYQYDAVCNGFEIASGSIRNQEPDTMIAAFEKVGLSRSDVEQRFGGLYRAFQYGAPPHGGMAAGVDRIVMLLCGVQNLREITLFPMNQQAEDLLMGAPSEASPRQLRELHLRLDLPADKKKG</sequence>
<dbReference type="CDD" id="cd04317">
    <property type="entry name" value="EcAspRS_like_N"/>
    <property type="match status" value="1"/>
</dbReference>
<evidence type="ECO:0000259" key="8">
    <source>
        <dbReference type="PROSITE" id="PS50862"/>
    </source>
</evidence>
<dbReference type="InterPro" id="IPR047090">
    <property type="entry name" value="AspRS_core"/>
</dbReference>
<comment type="similarity">
    <text evidence="1 7">Belongs to the class-II aminoacyl-tRNA synthetase family. Type 1 subfamily.</text>
</comment>
<feature type="binding site" evidence="7">
    <location>
        <position position="501"/>
    </location>
    <ligand>
        <name>ATP</name>
        <dbReference type="ChEBI" id="CHEBI:30616"/>
    </ligand>
</feature>
<dbReference type="Pfam" id="PF02938">
    <property type="entry name" value="GAD"/>
    <property type="match status" value="1"/>
</dbReference>
<evidence type="ECO:0000256" key="7">
    <source>
        <dbReference type="HAMAP-Rule" id="MF_00044"/>
    </source>
</evidence>
<dbReference type="GO" id="GO:0005524">
    <property type="term" value="F:ATP binding"/>
    <property type="evidence" value="ECO:0007669"/>
    <property type="project" value="UniProtKB-UniRule"/>
</dbReference>
<keyword evidence="5 7" id="KW-0648">Protein biosynthesis</keyword>
<evidence type="ECO:0000256" key="5">
    <source>
        <dbReference type="ARBA" id="ARBA00022917"/>
    </source>
</evidence>
<dbReference type="Gene3D" id="3.30.930.10">
    <property type="entry name" value="Bira Bifunctional Protein, Domain 2"/>
    <property type="match status" value="1"/>
</dbReference>
<feature type="site" description="Important for tRNA non-discrimination" evidence="7">
    <location>
        <position position="50"/>
    </location>
</feature>
<dbReference type="EMBL" id="FNCS01000008">
    <property type="protein sequence ID" value="SDG78323.1"/>
    <property type="molecule type" value="Genomic_DNA"/>
</dbReference>
<dbReference type="InterPro" id="IPR002312">
    <property type="entry name" value="Asp/Asn-tRNA-synth_IIb"/>
</dbReference>
<dbReference type="InterPro" id="IPR004115">
    <property type="entry name" value="GAD-like_sf"/>
</dbReference>
<evidence type="ECO:0000256" key="1">
    <source>
        <dbReference type="ARBA" id="ARBA00006303"/>
    </source>
</evidence>
<dbReference type="InterPro" id="IPR012340">
    <property type="entry name" value="NA-bd_OB-fold"/>
</dbReference>
<comment type="function">
    <text evidence="7">Aspartyl-tRNA synthetase with relaxed tRNA specificity since it is able to aspartylate not only its cognate tRNA(Asp) but also tRNA(Asn). Reaction proceeds in two steps: L-aspartate is first activated by ATP to form Asp-AMP and then transferred to the acceptor end of tRNA(Asp/Asn).</text>
</comment>
<feature type="region of interest" description="Aspartate" evidence="7">
    <location>
        <begin position="216"/>
        <end position="219"/>
    </location>
</feature>
<keyword evidence="3 7" id="KW-0547">Nucleotide-binding</keyword>
<organism evidence="9 10">
    <name type="scientific">Pelagibacterium luteolum</name>
    <dbReference type="NCBI Taxonomy" id="440168"/>
    <lineage>
        <taxon>Bacteria</taxon>
        <taxon>Pseudomonadati</taxon>
        <taxon>Pseudomonadota</taxon>
        <taxon>Alphaproteobacteria</taxon>
        <taxon>Hyphomicrobiales</taxon>
        <taxon>Devosiaceae</taxon>
        <taxon>Pelagibacterium</taxon>
    </lineage>
</organism>
<proteinExistence type="inferred from homology"/>
<dbReference type="EC" id="6.1.1.23" evidence="7"/>
<evidence type="ECO:0000313" key="9">
    <source>
        <dbReference type="EMBL" id="SDG78323.1"/>
    </source>
</evidence>
<dbReference type="SUPFAM" id="SSF55261">
    <property type="entry name" value="GAD domain-like"/>
    <property type="match status" value="1"/>
</dbReference>
<dbReference type="GO" id="GO:0006422">
    <property type="term" value="P:aspartyl-tRNA aminoacylation"/>
    <property type="evidence" value="ECO:0007669"/>
    <property type="project" value="UniProtKB-UniRule"/>
</dbReference>
<dbReference type="PANTHER" id="PTHR22594">
    <property type="entry name" value="ASPARTYL/LYSYL-TRNA SYNTHETASE"/>
    <property type="match status" value="1"/>
</dbReference>
<accession>A0A1G7X2A9</accession>
<evidence type="ECO:0000256" key="2">
    <source>
        <dbReference type="ARBA" id="ARBA00022598"/>
    </source>
</evidence>
<dbReference type="InterPro" id="IPR047089">
    <property type="entry name" value="Asp-tRNA-ligase_1_N"/>
</dbReference>
<feature type="binding site" evidence="7">
    <location>
        <position position="467"/>
    </location>
    <ligand>
        <name>L-aspartate</name>
        <dbReference type="ChEBI" id="CHEBI:29991"/>
    </ligand>
</feature>
<gene>
    <name evidence="7" type="primary">aspS</name>
    <name evidence="9" type="ORF">SAMN04487974_10861</name>
</gene>
<dbReference type="InterPro" id="IPR029351">
    <property type="entry name" value="GAD_dom"/>
</dbReference>
<dbReference type="NCBIfam" id="NF001750">
    <property type="entry name" value="PRK00476.1"/>
    <property type="match status" value="1"/>
</dbReference>
<dbReference type="PROSITE" id="PS50862">
    <property type="entry name" value="AA_TRNA_LIGASE_II"/>
    <property type="match status" value="1"/>
</dbReference>
<evidence type="ECO:0000313" key="10">
    <source>
        <dbReference type="Proteomes" id="UP000199495"/>
    </source>
</evidence>
<comment type="subcellular location">
    <subcellularLocation>
        <location evidence="7">Cytoplasm</location>
    </subcellularLocation>
</comment>